<dbReference type="InterPro" id="IPR002656">
    <property type="entry name" value="Acyl_transf_3_dom"/>
</dbReference>
<keyword evidence="1" id="KW-0812">Transmembrane</keyword>
<keyword evidence="1" id="KW-0472">Membrane</keyword>
<dbReference type="OrthoDB" id="5819582at2759"/>
<reference evidence="3 4" key="1">
    <citation type="submission" date="2019-07" db="EMBL/GenBank/DDBJ databases">
        <title>Finished genome of Venturia effusa.</title>
        <authorList>
            <person name="Young C.A."/>
            <person name="Cox M.P."/>
            <person name="Ganley A.R.D."/>
            <person name="David W.J."/>
        </authorList>
    </citation>
    <scope>NUCLEOTIDE SEQUENCE [LARGE SCALE GENOMIC DNA]</scope>
    <source>
        <strain evidence="4">albino</strain>
    </source>
</reference>
<dbReference type="EMBL" id="CP042186">
    <property type="protein sequence ID" value="QDS68739.1"/>
    <property type="molecule type" value="Genomic_DNA"/>
</dbReference>
<gene>
    <name evidence="3" type="ORF">FKW77_004598</name>
</gene>
<feature type="transmembrane region" description="Helical" evidence="1">
    <location>
        <begin position="408"/>
        <end position="430"/>
    </location>
</feature>
<evidence type="ECO:0000313" key="4">
    <source>
        <dbReference type="Proteomes" id="UP000316270"/>
    </source>
</evidence>
<proteinExistence type="predicted"/>
<dbReference type="AlphaFoldDB" id="A0A517KZD3"/>
<keyword evidence="4" id="KW-1185">Reference proteome</keyword>
<sequence>MIISTARRGWHLLSSTPKLSTSSPNSILTPSFLHQRAANTKVSPTAWLDGMRGIAAFLVYIRHFAAATHPDIQYGWGTNGRHRNFIHLPFIRLLTAGPAMVALFFIISGYALSLGPLKAIQHQSADAGLVRLSSATFRRAARLFLPGVVSTFIVMLCISLGLYGKGRASMTLEDMPGFHEPQPPLANREALGFQFNLWLLWTWRWFNVWNPINHVYDVHLWTLPVEFRSSMVLFMALVAFARTRPQIRLTMLFGCVVYCHYTNAWESWLFFAGSFLAQLKLLQDSPRASLPLLDIAEIKCEPLQEESTSKRDHVRILAFVLGLYLLSYPDIVLNAPEDQDPEVPLTPPCAPGYCLIANLSSTGWGEPFRFPHCIGALLTVYATSSSQTSSLRSLFDNPFSVYLGRISFALYLVHGPIIHMLGFWLVPWCWRWTGKETLMQKETGFGCAFVVVTVLVVWAADVFWRTVDQKCVAFARWCEDFVMVVP</sequence>
<dbReference type="GO" id="GO:0016747">
    <property type="term" value="F:acyltransferase activity, transferring groups other than amino-acyl groups"/>
    <property type="evidence" value="ECO:0007669"/>
    <property type="project" value="InterPro"/>
</dbReference>
<dbReference type="STRING" id="50376.A0A517KZD3"/>
<evidence type="ECO:0000256" key="1">
    <source>
        <dbReference type="SAM" id="Phobius"/>
    </source>
</evidence>
<dbReference type="PANTHER" id="PTHR23028">
    <property type="entry name" value="ACETYLTRANSFERASE"/>
    <property type="match status" value="1"/>
</dbReference>
<name>A0A517KZD3_9PEZI</name>
<keyword evidence="1" id="KW-1133">Transmembrane helix</keyword>
<dbReference type="InterPro" id="IPR050879">
    <property type="entry name" value="Acyltransferase_3"/>
</dbReference>
<feature type="transmembrane region" description="Helical" evidence="1">
    <location>
        <begin position="143"/>
        <end position="164"/>
    </location>
</feature>
<feature type="domain" description="Acyltransferase 3" evidence="2">
    <location>
        <begin position="46"/>
        <end position="460"/>
    </location>
</feature>
<evidence type="ECO:0000313" key="3">
    <source>
        <dbReference type="EMBL" id="QDS68739.1"/>
    </source>
</evidence>
<evidence type="ECO:0000259" key="2">
    <source>
        <dbReference type="Pfam" id="PF01757"/>
    </source>
</evidence>
<dbReference type="Pfam" id="PF01757">
    <property type="entry name" value="Acyl_transf_3"/>
    <property type="match status" value="1"/>
</dbReference>
<protein>
    <recommendedName>
        <fullName evidence="2">Acyltransferase 3 domain-containing protein</fullName>
    </recommendedName>
</protein>
<feature type="transmembrane region" description="Helical" evidence="1">
    <location>
        <begin position="90"/>
        <end position="112"/>
    </location>
</feature>
<feature type="transmembrane region" description="Helical" evidence="1">
    <location>
        <begin position="442"/>
        <end position="460"/>
    </location>
</feature>
<accession>A0A517KZD3</accession>
<organism evidence="3 4">
    <name type="scientific">Venturia effusa</name>
    <dbReference type="NCBI Taxonomy" id="50376"/>
    <lineage>
        <taxon>Eukaryota</taxon>
        <taxon>Fungi</taxon>
        <taxon>Dikarya</taxon>
        <taxon>Ascomycota</taxon>
        <taxon>Pezizomycotina</taxon>
        <taxon>Dothideomycetes</taxon>
        <taxon>Pleosporomycetidae</taxon>
        <taxon>Venturiales</taxon>
        <taxon>Venturiaceae</taxon>
        <taxon>Venturia</taxon>
    </lineage>
</organism>
<dbReference type="Proteomes" id="UP000316270">
    <property type="component" value="Chromosome 2"/>
</dbReference>
<dbReference type="PANTHER" id="PTHR23028:SF134">
    <property type="entry name" value="PUTATIVE (AFU_ORTHOLOGUE AFUA_4G08520)-RELATED"/>
    <property type="match status" value="1"/>
</dbReference>